<dbReference type="Proteomes" id="UP000182811">
    <property type="component" value="Unassembled WGS sequence"/>
</dbReference>
<dbReference type="AlphaFoldDB" id="A0A1J5NNW0"/>
<evidence type="ECO:0000256" key="1">
    <source>
        <dbReference type="ARBA" id="ARBA00004442"/>
    </source>
</evidence>
<sequence>MSRFRKVLMVLAVTMVGITCLMGISYADNSSQTKLTLNDAINVALKNSKDLIAAEEDVAKALEQRRDIADKVRFIPGGGGNPEGDSLWVSLLKADMQWQILTRGEEETKKQVMLDVTKAFLDLQGKIENLKSAEINKESAESALRIANARLMAGMGLQVEKESAELALKNAQDSMENAKIAVDNAYEVLNRLMGRPLNERYDIEKISYVPMQNINEDVEAEKGVLNSYDIFTAQKQLEAEQWDIDFPYDLGGNFKKFDVEIKDVYKQQAVIESKTASIKEQVRQICHQLQTLQDQYITMVTNKKVSEEKIRLAELQYKVGVGTLDQLKQAEAQFAKDVANLESFTVNYMTLKANLYRLTGRDILAITNE</sequence>
<comment type="caution">
    <text evidence="9">The sequence shown here is derived from an EMBL/GenBank/DDBJ whole genome shotgun (WGS) entry which is preliminary data.</text>
</comment>
<dbReference type="PANTHER" id="PTHR30026:SF20">
    <property type="entry name" value="OUTER MEMBRANE PROTEIN TOLC"/>
    <property type="match status" value="1"/>
</dbReference>
<accession>A0A1J5NNW0</accession>
<dbReference type="InterPro" id="IPR051906">
    <property type="entry name" value="TolC-like"/>
</dbReference>
<dbReference type="GO" id="GO:0015562">
    <property type="term" value="F:efflux transmembrane transporter activity"/>
    <property type="evidence" value="ECO:0007669"/>
    <property type="project" value="InterPro"/>
</dbReference>
<dbReference type="PANTHER" id="PTHR30026">
    <property type="entry name" value="OUTER MEMBRANE PROTEIN TOLC"/>
    <property type="match status" value="1"/>
</dbReference>
<comment type="similarity">
    <text evidence="2">Belongs to the outer membrane factor (OMF) (TC 1.B.17) family.</text>
</comment>
<keyword evidence="6" id="KW-0472">Membrane</keyword>
<evidence type="ECO:0000256" key="7">
    <source>
        <dbReference type="ARBA" id="ARBA00023237"/>
    </source>
</evidence>
<proteinExistence type="inferred from homology"/>
<evidence type="ECO:0000313" key="9">
    <source>
        <dbReference type="EMBL" id="OIQ57535.1"/>
    </source>
</evidence>
<name>A0A1J5NNW0_NEOTH</name>
<evidence type="ECO:0000256" key="8">
    <source>
        <dbReference type="SAM" id="Coils"/>
    </source>
</evidence>
<keyword evidence="7" id="KW-0998">Cell outer membrane</keyword>
<keyword evidence="4" id="KW-1134">Transmembrane beta strand</keyword>
<dbReference type="InterPro" id="IPR003423">
    <property type="entry name" value="OMP_efflux"/>
</dbReference>
<protein>
    <submittedName>
        <fullName evidence="9">Outer membrane efflux protein</fullName>
    </submittedName>
</protein>
<dbReference type="GO" id="GO:0009279">
    <property type="term" value="C:cell outer membrane"/>
    <property type="evidence" value="ECO:0007669"/>
    <property type="project" value="UniProtKB-SubCell"/>
</dbReference>
<dbReference type="Pfam" id="PF02321">
    <property type="entry name" value="OEP"/>
    <property type="match status" value="1"/>
</dbReference>
<gene>
    <name evidence="9" type="ORF">MOTE_22150</name>
</gene>
<dbReference type="SUPFAM" id="SSF56954">
    <property type="entry name" value="Outer membrane efflux proteins (OEP)"/>
    <property type="match status" value="1"/>
</dbReference>
<comment type="subcellular location">
    <subcellularLocation>
        <location evidence="1">Cell outer membrane</location>
    </subcellularLocation>
</comment>
<organism evidence="9 10">
    <name type="scientific">Neomoorella thermoacetica</name>
    <name type="common">Clostridium thermoaceticum</name>
    <dbReference type="NCBI Taxonomy" id="1525"/>
    <lineage>
        <taxon>Bacteria</taxon>
        <taxon>Bacillati</taxon>
        <taxon>Bacillota</taxon>
        <taxon>Clostridia</taxon>
        <taxon>Neomoorellales</taxon>
        <taxon>Neomoorellaceae</taxon>
        <taxon>Neomoorella</taxon>
    </lineage>
</organism>
<evidence type="ECO:0000256" key="5">
    <source>
        <dbReference type="ARBA" id="ARBA00022692"/>
    </source>
</evidence>
<feature type="coiled-coil region" evidence="8">
    <location>
        <begin position="123"/>
        <end position="188"/>
    </location>
</feature>
<evidence type="ECO:0000256" key="6">
    <source>
        <dbReference type="ARBA" id="ARBA00023136"/>
    </source>
</evidence>
<keyword evidence="5" id="KW-0812">Transmembrane</keyword>
<evidence type="ECO:0000256" key="4">
    <source>
        <dbReference type="ARBA" id="ARBA00022452"/>
    </source>
</evidence>
<keyword evidence="8" id="KW-0175">Coiled coil</keyword>
<dbReference type="EMBL" id="MDDC01000019">
    <property type="protein sequence ID" value="OIQ57535.1"/>
    <property type="molecule type" value="Genomic_DNA"/>
</dbReference>
<dbReference type="GO" id="GO:1990281">
    <property type="term" value="C:efflux pump complex"/>
    <property type="evidence" value="ECO:0007669"/>
    <property type="project" value="TreeGrafter"/>
</dbReference>
<dbReference type="OrthoDB" id="1803658at2"/>
<evidence type="ECO:0000313" key="10">
    <source>
        <dbReference type="Proteomes" id="UP000182811"/>
    </source>
</evidence>
<reference evidence="9 10" key="1">
    <citation type="submission" date="2016-08" db="EMBL/GenBank/DDBJ databases">
        <title>Genome-based comparison of Moorella thermoacetic strains.</title>
        <authorList>
            <person name="Poehlein A."/>
            <person name="Bengelsdorf F.R."/>
            <person name="Esser C."/>
            <person name="Duerre P."/>
            <person name="Daniel R."/>
        </authorList>
    </citation>
    <scope>NUCLEOTIDE SEQUENCE [LARGE SCALE GENOMIC DNA]</scope>
    <source>
        <strain evidence="9 10">DSM 21394</strain>
    </source>
</reference>
<dbReference type="GO" id="GO:0015288">
    <property type="term" value="F:porin activity"/>
    <property type="evidence" value="ECO:0007669"/>
    <property type="project" value="TreeGrafter"/>
</dbReference>
<evidence type="ECO:0000256" key="3">
    <source>
        <dbReference type="ARBA" id="ARBA00022448"/>
    </source>
</evidence>
<dbReference type="Gene3D" id="1.20.1600.10">
    <property type="entry name" value="Outer membrane efflux proteins (OEP)"/>
    <property type="match status" value="2"/>
</dbReference>
<evidence type="ECO:0000256" key="2">
    <source>
        <dbReference type="ARBA" id="ARBA00007613"/>
    </source>
</evidence>
<keyword evidence="3" id="KW-0813">Transport</keyword>